<dbReference type="Gene3D" id="3.30.70.920">
    <property type="match status" value="1"/>
</dbReference>
<accession>A0ABT7BY44</accession>
<dbReference type="InterPro" id="IPR011008">
    <property type="entry name" value="Dimeric_a/b-barrel"/>
</dbReference>
<evidence type="ECO:0000256" key="2">
    <source>
        <dbReference type="ARBA" id="ARBA00023125"/>
    </source>
</evidence>
<dbReference type="Pfam" id="PF01037">
    <property type="entry name" value="AsnC_trans_reg"/>
    <property type="match status" value="1"/>
</dbReference>
<dbReference type="InterPro" id="IPR036390">
    <property type="entry name" value="WH_DNA-bd_sf"/>
</dbReference>
<keyword evidence="1" id="KW-0805">Transcription regulation</keyword>
<evidence type="ECO:0000313" key="6">
    <source>
        <dbReference type="Proteomes" id="UP001232992"/>
    </source>
</evidence>
<dbReference type="RefSeq" id="WP_283757858.1">
    <property type="nucleotide sequence ID" value="NZ_JAQOSQ010000006.1"/>
</dbReference>
<dbReference type="PANTHER" id="PTHR30154">
    <property type="entry name" value="LEUCINE-RESPONSIVE REGULATORY PROTEIN"/>
    <property type="match status" value="1"/>
</dbReference>
<feature type="domain" description="HTH asnC-type" evidence="4">
    <location>
        <begin position="9"/>
        <end position="70"/>
    </location>
</feature>
<dbReference type="SMART" id="SM00344">
    <property type="entry name" value="HTH_ASNC"/>
    <property type="match status" value="1"/>
</dbReference>
<dbReference type="InterPro" id="IPR019888">
    <property type="entry name" value="Tscrpt_reg_AsnC-like"/>
</dbReference>
<dbReference type="Proteomes" id="UP001232992">
    <property type="component" value="Unassembled WGS sequence"/>
</dbReference>
<sequence length="153" mass="16771">MTFDSEKLLDRTGWQILKLLQEDARLSFAELGRTVGLSAPAIAERVRRMEEAGIILGYHARLAPEKLGYAIAAIISLTTTPQQYPQVLELVDNLPEVRSCRHVTGGCSFLIEVNLPAIARLEDIIAEFSRFGHTSTSIVLSSPAIGRSISPPE</sequence>
<reference evidence="5 6" key="1">
    <citation type="submission" date="2023-01" db="EMBL/GenBank/DDBJ databases">
        <title>Novel diversity within Roseofilum (Cyanobacteria; Desertifilaceae) from marine benthic mats with descriptions of four novel species.</title>
        <authorList>
            <person name="Wang Y."/>
            <person name="Berthold D.E."/>
            <person name="Hu J."/>
            <person name="Lefler F.W."/>
            <person name="Laughinghouse H.D. IV."/>
        </authorList>
    </citation>
    <scope>NUCLEOTIDE SEQUENCE [LARGE SCALE GENOMIC DNA]</scope>
    <source>
        <strain evidence="5 6">BLCC-M143</strain>
    </source>
</reference>
<name>A0ABT7BY44_9CYAN</name>
<keyword evidence="2" id="KW-0238">DNA-binding</keyword>
<dbReference type="InterPro" id="IPR036388">
    <property type="entry name" value="WH-like_DNA-bd_sf"/>
</dbReference>
<gene>
    <name evidence="5" type="ORF">PMH09_08340</name>
</gene>
<evidence type="ECO:0000256" key="1">
    <source>
        <dbReference type="ARBA" id="ARBA00023015"/>
    </source>
</evidence>
<dbReference type="InterPro" id="IPR000485">
    <property type="entry name" value="AsnC-type_HTH_dom"/>
</dbReference>
<protein>
    <submittedName>
        <fullName evidence="5">Lrp/AsnC family transcriptional regulator</fullName>
    </submittedName>
</protein>
<organism evidence="5 6">
    <name type="scientific">Roseofilum casamattae BLCC-M143</name>
    <dbReference type="NCBI Taxonomy" id="3022442"/>
    <lineage>
        <taxon>Bacteria</taxon>
        <taxon>Bacillati</taxon>
        <taxon>Cyanobacteriota</taxon>
        <taxon>Cyanophyceae</taxon>
        <taxon>Desertifilales</taxon>
        <taxon>Desertifilaceae</taxon>
        <taxon>Roseofilum</taxon>
        <taxon>Roseofilum casamattae</taxon>
    </lineage>
</organism>
<proteinExistence type="predicted"/>
<dbReference type="PANTHER" id="PTHR30154:SF53">
    <property type="entry name" value="HTH-TYPE TRANSCRIPTIONAL REGULATOR LRPC"/>
    <property type="match status" value="1"/>
</dbReference>
<dbReference type="InterPro" id="IPR019887">
    <property type="entry name" value="Tscrpt_reg_AsnC/Lrp_C"/>
</dbReference>
<dbReference type="SUPFAM" id="SSF46785">
    <property type="entry name" value="Winged helix' DNA-binding domain"/>
    <property type="match status" value="1"/>
</dbReference>
<dbReference type="CDD" id="cd00090">
    <property type="entry name" value="HTH_ARSR"/>
    <property type="match status" value="1"/>
</dbReference>
<dbReference type="PRINTS" id="PR00033">
    <property type="entry name" value="HTHASNC"/>
</dbReference>
<dbReference type="InterPro" id="IPR019885">
    <property type="entry name" value="Tscrpt_reg_HTH_AsnC-type_CS"/>
</dbReference>
<keyword evidence="6" id="KW-1185">Reference proteome</keyword>
<evidence type="ECO:0000313" key="5">
    <source>
        <dbReference type="EMBL" id="MDJ1183203.1"/>
    </source>
</evidence>
<dbReference type="InterPro" id="IPR011991">
    <property type="entry name" value="ArsR-like_HTH"/>
</dbReference>
<dbReference type="PROSITE" id="PS50956">
    <property type="entry name" value="HTH_ASNC_2"/>
    <property type="match status" value="1"/>
</dbReference>
<evidence type="ECO:0000259" key="4">
    <source>
        <dbReference type="PROSITE" id="PS50956"/>
    </source>
</evidence>
<dbReference type="Gene3D" id="1.10.10.10">
    <property type="entry name" value="Winged helix-like DNA-binding domain superfamily/Winged helix DNA-binding domain"/>
    <property type="match status" value="1"/>
</dbReference>
<keyword evidence="3" id="KW-0804">Transcription</keyword>
<dbReference type="PROSITE" id="PS00519">
    <property type="entry name" value="HTH_ASNC_1"/>
    <property type="match status" value="1"/>
</dbReference>
<evidence type="ECO:0000256" key="3">
    <source>
        <dbReference type="ARBA" id="ARBA00023163"/>
    </source>
</evidence>
<comment type="caution">
    <text evidence="5">The sequence shown here is derived from an EMBL/GenBank/DDBJ whole genome shotgun (WGS) entry which is preliminary data.</text>
</comment>
<dbReference type="EMBL" id="JAQOSQ010000006">
    <property type="protein sequence ID" value="MDJ1183203.1"/>
    <property type="molecule type" value="Genomic_DNA"/>
</dbReference>
<dbReference type="SUPFAM" id="SSF54909">
    <property type="entry name" value="Dimeric alpha+beta barrel"/>
    <property type="match status" value="1"/>
</dbReference>
<dbReference type="Pfam" id="PF13404">
    <property type="entry name" value="HTH_AsnC-type"/>
    <property type="match status" value="1"/>
</dbReference>